<dbReference type="InterPro" id="IPR015421">
    <property type="entry name" value="PyrdxlP-dep_Trfase_major"/>
</dbReference>
<name>A0A382XWI7_9ZZZZ</name>
<dbReference type="Pfam" id="PF00266">
    <property type="entry name" value="Aminotran_5"/>
    <property type="match status" value="1"/>
</dbReference>
<dbReference type="InterPro" id="IPR015424">
    <property type="entry name" value="PyrdxlP-dep_Trfase"/>
</dbReference>
<sequence>MAGLTDISSRFPGLGDGWARFDGPAGTQVVDSAIDAAAEWQRSGRNANSHGAFPAAWACDALVERVDDVMGDLLGANPAGMVYGPSTTANMMALTRAVAHGLGPGDEIVCTTLDHDANVAPWLLAARDSGAVVRMAEFDPAGGRLAADAVTSLVGPSTRWVAVTGSSNVIGTMPDVRSITSAAHAVGARVAVDGVHLTPHREVNLSEIGCDVYATSSYKWYGPHAGIMWVEPTL</sequence>
<proteinExistence type="predicted"/>
<dbReference type="EMBL" id="UINC01171092">
    <property type="protein sequence ID" value="SVD75467.1"/>
    <property type="molecule type" value="Genomic_DNA"/>
</dbReference>
<dbReference type="PANTHER" id="PTHR43586:SF21">
    <property type="entry name" value="PYRIDOXAL PHOSPHATE (PLP)-DEPENDENT ASPARTATE AMINOTRANSFERASE SUPERFAMILY"/>
    <property type="match status" value="1"/>
</dbReference>
<accession>A0A382XWI7</accession>
<dbReference type="AlphaFoldDB" id="A0A382XWI7"/>
<gene>
    <name evidence="2" type="ORF">METZ01_LOCUS428321</name>
</gene>
<dbReference type="SUPFAM" id="SSF53383">
    <property type="entry name" value="PLP-dependent transferases"/>
    <property type="match status" value="1"/>
</dbReference>
<evidence type="ECO:0000313" key="2">
    <source>
        <dbReference type="EMBL" id="SVD75467.1"/>
    </source>
</evidence>
<dbReference type="Gene3D" id="3.40.640.10">
    <property type="entry name" value="Type I PLP-dependent aspartate aminotransferase-like (Major domain)"/>
    <property type="match status" value="1"/>
</dbReference>
<feature type="domain" description="Aminotransferase class V" evidence="1">
    <location>
        <begin position="21"/>
        <end position="224"/>
    </location>
</feature>
<organism evidence="2">
    <name type="scientific">marine metagenome</name>
    <dbReference type="NCBI Taxonomy" id="408172"/>
    <lineage>
        <taxon>unclassified sequences</taxon>
        <taxon>metagenomes</taxon>
        <taxon>ecological metagenomes</taxon>
    </lineage>
</organism>
<reference evidence="2" key="1">
    <citation type="submission" date="2018-05" db="EMBL/GenBank/DDBJ databases">
        <authorList>
            <person name="Lanie J.A."/>
            <person name="Ng W.-L."/>
            <person name="Kazmierczak K.M."/>
            <person name="Andrzejewski T.M."/>
            <person name="Davidsen T.M."/>
            <person name="Wayne K.J."/>
            <person name="Tettelin H."/>
            <person name="Glass J.I."/>
            <person name="Rusch D."/>
            <person name="Podicherti R."/>
            <person name="Tsui H.-C.T."/>
            <person name="Winkler M.E."/>
        </authorList>
    </citation>
    <scope>NUCLEOTIDE SEQUENCE</scope>
</reference>
<dbReference type="PANTHER" id="PTHR43586">
    <property type="entry name" value="CYSTEINE DESULFURASE"/>
    <property type="match status" value="1"/>
</dbReference>
<protein>
    <recommendedName>
        <fullName evidence="1">Aminotransferase class V domain-containing protein</fullName>
    </recommendedName>
</protein>
<feature type="non-terminal residue" evidence="2">
    <location>
        <position position="234"/>
    </location>
</feature>
<dbReference type="InterPro" id="IPR000192">
    <property type="entry name" value="Aminotrans_V_dom"/>
</dbReference>
<evidence type="ECO:0000259" key="1">
    <source>
        <dbReference type="Pfam" id="PF00266"/>
    </source>
</evidence>